<evidence type="ECO:0000256" key="2">
    <source>
        <dbReference type="ARBA" id="ARBA00022723"/>
    </source>
</evidence>
<dbReference type="PROSITE" id="PS51471">
    <property type="entry name" value="FE2OG_OXY"/>
    <property type="match status" value="1"/>
</dbReference>
<dbReference type="RefSeq" id="WP_404635449.1">
    <property type="nucleotide sequence ID" value="NZ_JADIKM010000006.1"/>
</dbReference>
<dbReference type="SMART" id="SM00702">
    <property type="entry name" value="P4Hc"/>
    <property type="match status" value="1"/>
</dbReference>
<evidence type="ECO:0000256" key="5">
    <source>
        <dbReference type="ARBA" id="ARBA00023002"/>
    </source>
</evidence>
<comment type="cofactor">
    <cofactor evidence="1">
        <name>L-ascorbate</name>
        <dbReference type="ChEBI" id="CHEBI:38290"/>
    </cofactor>
</comment>
<keyword evidence="4" id="KW-0223">Dioxygenase</keyword>
<dbReference type="PANTHER" id="PTHR10869:SF246">
    <property type="entry name" value="TRANSMEMBRANE PROLYL 4-HYDROXYLASE"/>
    <property type="match status" value="1"/>
</dbReference>
<keyword evidence="6" id="KW-0408">Iron</keyword>
<comment type="caution">
    <text evidence="8">The sequence shown here is derived from an EMBL/GenBank/DDBJ whole genome shotgun (WGS) entry which is preliminary data.</text>
</comment>
<dbReference type="InterPro" id="IPR005123">
    <property type="entry name" value="Oxoglu/Fe-dep_dioxygenase_dom"/>
</dbReference>
<evidence type="ECO:0000256" key="6">
    <source>
        <dbReference type="ARBA" id="ARBA00023004"/>
    </source>
</evidence>
<organism evidence="8 9">
    <name type="scientific">Dyella ginsengisoli</name>
    <dbReference type="NCBI Taxonomy" id="363848"/>
    <lineage>
        <taxon>Bacteria</taxon>
        <taxon>Pseudomonadati</taxon>
        <taxon>Pseudomonadota</taxon>
        <taxon>Gammaproteobacteria</taxon>
        <taxon>Lysobacterales</taxon>
        <taxon>Rhodanobacteraceae</taxon>
        <taxon>Dyella</taxon>
    </lineage>
</organism>
<accession>A0ABW8JX78</accession>
<dbReference type="Pfam" id="PF13640">
    <property type="entry name" value="2OG-FeII_Oxy_3"/>
    <property type="match status" value="1"/>
</dbReference>
<evidence type="ECO:0000313" key="9">
    <source>
        <dbReference type="Proteomes" id="UP001620460"/>
    </source>
</evidence>
<gene>
    <name evidence="8" type="ORF">ISP17_17420</name>
</gene>
<evidence type="ECO:0000259" key="7">
    <source>
        <dbReference type="PROSITE" id="PS51471"/>
    </source>
</evidence>
<keyword evidence="2" id="KW-0479">Metal-binding</keyword>
<feature type="domain" description="Fe2OG dioxygenase" evidence="7">
    <location>
        <begin position="167"/>
        <end position="272"/>
    </location>
</feature>
<dbReference type="EMBL" id="JADIKM010000006">
    <property type="protein sequence ID" value="MFK2905742.1"/>
    <property type="molecule type" value="Genomic_DNA"/>
</dbReference>
<evidence type="ECO:0000256" key="1">
    <source>
        <dbReference type="ARBA" id="ARBA00001961"/>
    </source>
</evidence>
<sequence length="277" mass="30265">MKRTTSIRPELREWILATTRAGHSTEEVLRLMKETGYDPRESRSIVASVLKLPLAALTGHAPPAGVRPRHPLAPFADAAGRRVRVSASVDVPVVRVLDGLLDADECDQLIEQARPRLARAMTVDTEGRKQVDDRRTSAGMFFRLGESPLIERIEARLAALLGVPTSHGEGLQVLHYGPGQEYEPHYDWFDPSQPGFEAVTKHGGQRVASIVMYLNTPEAGGGTGFPHAGLTVTALKGSAVYFAYDTGDTSSLHAGLPVTGGEKWIATKWLRERPFLR</sequence>
<protein>
    <submittedName>
        <fullName evidence="8">2OG-Fe(II) oxygenase</fullName>
    </submittedName>
</protein>
<keyword evidence="3" id="KW-0847">Vitamin C</keyword>
<reference evidence="8 9" key="1">
    <citation type="submission" date="2020-10" db="EMBL/GenBank/DDBJ databases">
        <title>Phylogeny of dyella-like bacteria.</title>
        <authorList>
            <person name="Fu J."/>
        </authorList>
    </citation>
    <scope>NUCLEOTIDE SEQUENCE [LARGE SCALE GENOMIC DNA]</scope>
    <source>
        <strain evidence="8 9">Gsoil3046</strain>
    </source>
</reference>
<dbReference type="PANTHER" id="PTHR10869">
    <property type="entry name" value="PROLYL 4-HYDROXYLASE ALPHA SUBUNIT"/>
    <property type="match status" value="1"/>
</dbReference>
<evidence type="ECO:0000256" key="4">
    <source>
        <dbReference type="ARBA" id="ARBA00022964"/>
    </source>
</evidence>
<keyword evidence="9" id="KW-1185">Reference proteome</keyword>
<proteinExistence type="predicted"/>
<dbReference type="Gene3D" id="2.60.120.620">
    <property type="entry name" value="q2cbj1_9rhob like domain"/>
    <property type="match status" value="1"/>
</dbReference>
<keyword evidence="5" id="KW-0560">Oxidoreductase</keyword>
<dbReference type="InterPro" id="IPR045054">
    <property type="entry name" value="P4HA-like"/>
</dbReference>
<dbReference type="Proteomes" id="UP001620460">
    <property type="component" value="Unassembled WGS sequence"/>
</dbReference>
<dbReference type="InterPro" id="IPR044862">
    <property type="entry name" value="Pro_4_hyd_alph_FE2OG_OXY"/>
</dbReference>
<evidence type="ECO:0000313" key="8">
    <source>
        <dbReference type="EMBL" id="MFK2905742.1"/>
    </source>
</evidence>
<evidence type="ECO:0000256" key="3">
    <source>
        <dbReference type="ARBA" id="ARBA00022896"/>
    </source>
</evidence>
<dbReference type="InterPro" id="IPR006620">
    <property type="entry name" value="Pro_4_hyd_alph"/>
</dbReference>
<name>A0ABW8JX78_9GAMM</name>